<dbReference type="InterPro" id="IPR039356">
    <property type="entry name" value="YfbR/HDDC2"/>
</dbReference>
<sequence length="273" mass="28874">MRRAPCPVRPVPTPPATGRDSRGRRPDAALGEHVTDDDASNSPGDDGAGAAVGAAGLARFLRRVGRLKRLPRTGWLDRGVPPADTESVADHSFRTALLAWLAAAGRPDLDRDRVLVLALLDDLAEAEAGDPPPYDPADLPPAGDAGGAPGDAERRRAFLERRQVRSLTRQAAKRAAEAAAMTSLLADLPPPLAAEMGARWAELEDGATPEARFVKQADKLETYLQSREYRAADPSRPVASFAAEVAEVVTDPSLAALRDAVSRMETDGAGTDP</sequence>
<evidence type="ECO:0000256" key="7">
    <source>
        <dbReference type="ARBA" id="ARBA00022801"/>
    </source>
</evidence>
<proteinExistence type="predicted"/>
<evidence type="ECO:0000256" key="4">
    <source>
        <dbReference type="ARBA" id="ARBA00011738"/>
    </source>
</evidence>
<dbReference type="InterPro" id="IPR006674">
    <property type="entry name" value="HD_domain"/>
</dbReference>
<dbReference type="GO" id="GO:0002953">
    <property type="term" value="F:5'-deoxynucleotidase activity"/>
    <property type="evidence" value="ECO:0007669"/>
    <property type="project" value="UniProtKB-EC"/>
</dbReference>
<dbReference type="GO" id="GO:0046872">
    <property type="term" value="F:metal ion binding"/>
    <property type="evidence" value="ECO:0007669"/>
    <property type="project" value="UniProtKB-KW"/>
</dbReference>
<dbReference type="SUPFAM" id="SSF109604">
    <property type="entry name" value="HD-domain/PDEase-like"/>
    <property type="match status" value="1"/>
</dbReference>
<name>A0A6J4VLK1_9BACT</name>
<dbReference type="AlphaFoldDB" id="A0A6J4VLK1"/>
<dbReference type="SMART" id="SM00471">
    <property type="entry name" value="HDc"/>
    <property type="match status" value="1"/>
</dbReference>
<keyword evidence="7" id="KW-0378">Hydrolase</keyword>
<dbReference type="EC" id="3.1.3.89" evidence="5"/>
<evidence type="ECO:0000259" key="9">
    <source>
        <dbReference type="SMART" id="SM00471"/>
    </source>
</evidence>
<evidence type="ECO:0000256" key="1">
    <source>
        <dbReference type="ARBA" id="ARBA00001638"/>
    </source>
</evidence>
<evidence type="ECO:0000313" key="10">
    <source>
        <dbReference type="EMBL" id="CAA9579576.1"/>
    </source>
</evidence>
<protein>
    <recommendedName>
        <fullName evidence="5">5'-deoxynucleotidase</fullName>
        <ecNumber evidence="5">3.1.3.89</ecNumber>
    </recommendedName>
</protein>
<dbReference type="GO" id="GO:0005737">
    <property type="term" value="C:cytoplasm"/>
    <property type="evidence" value="ECO:0007669"/>
    <property type="project" value="TreeGrafter"/>
</dbReference>
<comment type="subunit">
    <text evidence="4">Homodimer.</text>
</comment>
<comment type="cofactor">
    <cofactor evidence="2">
        <name>Mn(2+)</name>
        <dbReference type="ChEBI" id="CHEBI:29035"/>
    </cofactor>
</comment>
<dbReference type="Gene3D" id="1.10.3210.10">
    <property type="entry name" value="Hypothetical protein af1432"/>
    <property type="match status" value="1"/>
</dbReference>
<reference evidence="10" key="1">
    <citation type="submission" date="2020-02" db="EMBL/GenBank/DDBJ databases">
        <authorList>
            <person name="Meier V. D."/>
        </authorList>
    </citation>
    <scope>NUCLEOTIDE SEQUENCE</scope>
    <source>
        <strain evidence="10">AVDCRST_MAG49</strain>
    </source>
</reference>
<feature type="compositionally biased region" description="Pro residues" evidence="8">
    <location>
        <begin position="130"/>
        <end position="139"/>
    </location>
</feature>
<dbReference type="EMBL" id="CADCWG010000325">
    <property type="protein sequence ID" value="CAA9579576.1"/>
    <property type="molecule type" value="Genomic_DNA"/>
</dbReference>
<accession>A0A6J4VLK1</accession>
<evidence type="ECO:0000256" key="8">
    <source>
        <dbReference type="SAM" id="MobiDB-lite"/>
    </source>
</evidence>
<comment type="catalytic activity">
    <reaction evidence="1">
        <text>a 2'-deoxyribonucleoside 5'-phosphate + H2O = a 2'-deoxyribonucleoside + phosphate</text>
        <dbReference type="Rhea" id="RHEA:36167"/>
        <dbReference type="ChEBI" id="CHEBI:15377"/>
        <dbReference type="ChEBI" id="CHEBI:18274"/>
        <dbReference type="ChEBI" id="CHEBI:43474"/>
        <dbReference type="ChEBI" id="CHEBI:65317"/>
        <dbReference type="EC" id="3.1.3.89"/>
    </reaction>
</comment>
<dbReference type="PANTHER" id="PTHR11845">
    <property type="entry name" value="5'-DEOXYNUCLEOTIDASE HDDC2"/>
    <property type="match status" value="1"/>
</dbReference>
<dbReference type="InterPro" id="IPR003607">
    <property type="entry name" value="HD/PDEase_dom"/>
</dbReference>
<evidence type="ECO:0000256" key="6">
    <source>
        <dbReference type="ARBA" id="ARBA00022723"/>
    </source>
</evidence>
<comment type="cofactor">
    <cofactor evidence="3">
        <name>Co(2+)</name>
        <dbReference type="ChEBI" id="CHEBI:48828"/>
    </cofactor>
</comment>
<organism evidence="10">
    <name type="scientific">uncultured Thermomicrobiales bacterium</name>
    <dbReference type="NCBI Taxonomy" id="1645740"/>
    <lineage>
        <taxon>Bacteria</taxon>
        <taxon>Pseudomonadati</taxon>
        <taxon>Thermomicrobiota</taxon>
        <taxon>Thermomicrobia</taxon>
        <taxon>Thermomicrobiales</taxon>
        <taxon>environmental samples</taxon>
    </lineage>
</organism>
<feature type="region of interest" description="Disordered" evidence="8">
    <location>
        <begin position="126"/>
        <end position="151"/>
    </location>
</feature>
<dbReference type="PANTHER" id="PTHR11845:SF13">
    <property type="entry name" value="5'-DEOXYNUCLEOTIDASE HDDC2"/>
    <property type="match status" value="1"/>
</dbReference>
<evidence type="ECO:0000256" key="5">
    <source>
        <dbReference type="ARBA" id="ARBA00012964"/>
    </source>
</evidence>
<evidence type="ECO:0000256" key="2">
    <source>
        <dbReference type="ARBA" id="ARBA00001936"/>
    </source>
</evidence>
<keyword evidence="6" id="KW-0479">Metal-binding</keyword>
<feature type="region of interest" description="Disordered" evidence="8">
    <location>
        <begin position="1"/>
        <end position="51"/>
    </location>
</feature>
<feature type="domain" description="HD/PDEase" evidence="9">
    <location>
        <begin position="84"/>
        <end position="232"/>
    </location>
</feature>
<evidence type="ECO:0000256" key="3">
    <source>
        <dbReference type="ARBA" id="ARBA00001941"/>
    </source>
</evidence>
<dbReference type="Pfam" id="PF13023">
    <property type="entry name" value="HD_3"/>
    <property type="match status" value="1"/>
</dbReference>
<gene>
    <name evidence="10" type="ORF">AVDCRST_MAG49-4635</name>
</gene>